<dbReference type="EMBL" id="JACHLR010000010">
    <property type="protein sequence ID" value="MBB4859274.1"/>
    <property type="molecule type" value="Genomic_DNA"/>
</dbReference>
<feature type="transmembrane region" description="Helical" evidence="1">
    <location>
        <begin position="127"/>
        <end position="143"/>
    </location>
</feature>
<evidence type="ECO:0000256" key="1">
    <source>
        <dbReference type="SAM" id="Phobius"/>
    </source>
</evidence>
<keyword evidence="3" id="KW-1185">Reference proteome</keyword>
<evidence type="ECO:0000313" key="2">
    <source>
        <dbReference type="EMBL" id="MBB4859274.1"/>
    </source>
</evidence>
<evidence type="ECO:0000313" key="3">
    <source>
        <dbReference type="Proteomes" id="UP000555448"/>
    </source>
</evidence>
<evidence type="ECO:0008006" key="4">
    <source>
        <dbReference type="Google" id="ProtNLM"/>
    </source>
</evidence>
<organism evidence="2 3">
    <name type="scientific">Novosphingobium chloroacetimidivorans</name>
    <dbReference type="NCBI Taxonomy" id="1428314"/>
    <lineage>
        <taxon>Bacteria</taxon>
        <taxon>Pseudomonadati</taxon>
        <taxon>Pseudomonadota</taxon>
        <taxon>Alphaproteobacteria</taxon>
        <taxon>Sphingomonadales</taxon>
        <taxon>Sphingomonadaceae</taxon>
        <taxon>Novosphingobium</taxon>
    </lineage>
</organism>
<reference evidence="2 3" key="1">
    <citation type="submission" date="2020-08" db="EMBL/GenBank/DDBJ databases">
        <title>Functional genomics of gut bacteria from endangered species of beetles.</title>
        <authorList>
            <person name="Carlos-Shanley C."/>
        </authorList>
    </citation>
    <scope>NUCLEOTIDE SEQUENCE [LARGE SCALE GENOMIC DNA]</scope>
    <source>
        <strain evidence="2 3">S00245</strain>
    </source>
</reference>
<name>A0A7W7KAJ8_9SPHN</name>
<feature type="transmembrane region" description="Helical" evidence="1">
    <location>
        <begin position="20"/>
        <end position="40"/>
    </location>
</feature>
<feature type="transmembrane region" description="Helical" evidence="1">
    <location>
        <begin position="88"/>
        <end position="107"/>
    </location>
</feature>
<proteinExistence type="predicted"/>
<comment type="caution">
    <text evidence="2">The sequence shown here is derived from an EMBL/GenBank/DDBJ whole genome shotgun (WGS) entry which is preliminary data.</text>
</comment>
<accession>A0A7W7KAJ8</accession>
<feature type="transmembrane region" description="Helical" evidence="1">
    <location>
        <begin position="62"/>
        <end position="81"/>
    </location>
</feature>
<dbReference type="AlphaFoldDB" id="A0A7W7KAJ8"/>
<sequence>MVELAGKTPARGSGGSHRTIPILASILGLGAIANGLFMLVDPVNWYFAVPGVTNTGPFNQHFIRDIGMIYAFVGLCYIAGARVKSNRTLLWSVGTVWLAGHALFHIWEVSVGICGPRQLLIDFPDVLLPPFIGAAMSAWAHAIRHRPATM</sequence>
<keyword evidence="1" id="KW-0472">Membrane</keyword>
<protein>
    <recommendedName>
        <fullName evidence="4">DUF4345 domain-containing protein</fullName>
    </recommendedName>
</protein>
<keyword evidence="1" id="KW-1133">Transmembrane helix</keyword>
<dbReference type="Proteomes" id="UP000555448">
    <property type="component" value="Unassembled WGS sequence"/>
</dbReference>
<gene>
    <name evidence="2" type="ORF">HNO88_002603</name>
</gene>
<dbReference type="RefSeq" id="WP_221419999.1">
    <property type="nucleotide sequence ID" value="NZ_JACHLR010000010.1"/>
</dbReference>
<keyword evidence="1" id="KW-0812">Transmembrane</keyword>